<sequence>MLRLLLLLLLPGTAMADSLVAARTIRAQAIVAPDDVTQAATDFPGALTRAEDALGLEARVTIYAGRPVRAGDLGPPAIIERNQIVAISFLSGGLAIRTEGRALARGGVGDEIRVMNLASRSTVTGTVAPDGRILVGALQ</sequence>
<comment type="caution">
    <text evidence="6">The sequence shown here is derived from an EMBL/GenBank/DDBJ whole genome shotgun (WGS) entry which is preliminary data.</text>
</comment>
<keyword evidence="6" id="KW-0969">Cilium</keyword>
<dbReference type="CDD" id="cd11614">
    <property type="entry name" value="SAF_CpaB_FlgA_like"/>
    <property type="match status" value="1"/>
</dbReference>
<evidence type="ECO:0000256" key="2">
    <source>
        <dbReference type="ARBA" id="ARBA00022729"/>
    </source>
</evidence>
<keyword evidence="6" id="KW-0966">Cell projection</keyword>
<evidence type="ECO:0000256" key="3">
    <source>
        <dbReference type="ARBA" id="ARBA00022764"/>
    </source>
</evidence>
<dbReference type="SMART" id="SM00858">
    <property type="entry name" value="SAF"/>
    <property type="match status" value="1"/>
</dbReference>
<comment type="similarity">
    <text evidence="4">Belongs to the FlgA family.</text>
</comment>
<dbReference type="NCBIfam" id="TIGR03170">
    <property type="entry name" value="flgA_cterm"/>
    <property type="match status" value="1"/>
</dbReference>
<protein>
    <recommendedName>
        <fullName evidence="4">Flagella basal body P-ring formation protein FlgA</fullName>
    </recommendedName>
</protein>
<comment type="subcellular location">
    <subcellularLocation>
        <location evidence="1 4">Periplasm</location>
    </subcellularLocation>
</comment>
<dbReference type="InterPro" id="IPR013974">
    <property type="entry name" value="SAF"/>
</dbReference>
<accession>A0A2W5S725</accession>
<keyword evidence="2 4" id="KW-0732">Signal</keyword>
<name>A0A2W5S725_CERSP</name>
<dbReference type="PANTHER" id="PTHR36307:SF1">
    <property type="entry name" value="FLAGELLA BASAL BODY P-RING FORMATION PROTEIN FLGA"/>
    <property type="match status" value="1"/>
</dbReference>
<keyword evidence="6" id="KW-0282">Flagellum</keyword>
<evidence type="ECO:0000256" key="4">
    <source>
        <dbReference type="RuleBase" id="RU362063"/>
    </source>
</evidence>
<dbReference type="GO" id="GO:0042597">
    <property type="term" value="C:periplasmic space"/>
    <property type="evidence" value="ECO:0007669"/>
    <property type="project" value="UniProtKB-SubCell"/>
</dbReference>
<organism evidence="6 7">
    <name type="scientific">Cereibacter sphaeroides</name>
    <name type="common">Rhodobacter sphaeroides</name>
    <dbReference type="NCBI Taxonomy" id="1063"/>
    <lineage>
        <taxon>Bacteria</taxon>
        <taxon>Pseudomonadati</taxon>
        <taxon>Pseudomonadota</taxon>
        <taxon>Alphaproteobacteria</taxon>
        <taxon>Rhodobacterales</taxon>
        <taxon>Paracoccaceae</taxon>
        <taxon>Cereibacter</taxon>
    </lineage>
</organism>
<dbReference type="AlphaFoldDB" id="A0A2W5S725"/>
<feature type="domain" description="SAF" evidence="5">
    <location>
        <begin position="16"/>
        <end position="74"/>
    </location>
</feature>
<dbReference type="GO" id="GO:0044780">
    <property type="term" value="P:bacterial-type flagellum assembly"/>
    <property type="evidence" value="ECO:0007669"/>
    <property type="project" value="InterPro"/>
</dbReference>
<dbReference type="PANTHER" id="PTHR36307">
    <property type="entry name" value="FLAGELLA BASAL BODY P-RING FORMATION PROTEIN FLGA"/>
    <property type="match status" value="1"/>
</dbReference>
<keyword evidence="3 4" id="KW-0574">Periplasm</keyword>
<dbReference type="Proteomes" id="UP000248975">
    <property type="component" value="Unassembled WGS sequence"/>
</dbReference>
<dbReference type="Gene3D" id="2.30.30.760">
    <property type="match status" value="1"/>
</dbReference>
<evidence type="ECO:0000259" key="5">
    <source>
        <dbReference type="SMART" id="SM00858"/>
    </source>
</evidence>
<dbReference type="InterPro" id="IPR017585">
    <property type="entry name" value="SAF_FlgA"/>
</dbReference>
<evidence type="ECO:0000313" key="6">
    <source>
        <dbReference type="EMBL" id="PZQ97609.1"/>
    </source>
</evidence>
<reference evidence="6 7" key="1">
    <citation type="submission" date="2017-08" db="EMBL/GenBank/DDBJ databases">
        <title>Infants hospitalized years apart are colonized by the same room-sourced microbial strains.</title>
        <authorList>
            <person name="Brooks B."/>
            <person name="Olm M.R."/>
            <person name="Firek B.A."/>
            <person name="Baker R."/>
            <person name="Thomas B.C."/>
            <person name="Morowitz M.J."/>
            <person name="Banfield J.F."/>
        </authorList>
    </citation>
    <scope>NUCLEOTIDE SEQUENCE [LARGE SCALE GENOMIC DNA]</scope>
    <source>
        <strain evidence="6">S2_003_000_R2_11</strain>
    </source>
</reference>
<keyword evidence="4" id="KW-1005">Bacterial flagellum biogenesis</keyword>
<proteinExistence type="inferred from homology"/>
<evidence type="ECO:0000256" key="1">
    <source>
        <dbReference type="ARBA" id="ARBA00004418"/>
    </source>
</evidence>
<comment type="function">
    <text evidence="4">Involved in the assembly process of the P-ring formation. It may associate with FlgF on the rod constituting a structure essential for the P-ring assembly or may act as a modulator protein for the P-ring assembly.</text>
</comment>
<feature type="chain" id="PRO_5015798892" description="Flagella basal body P-ring formation protein FlgA" evidence="4">
    <location>
        <begin position="17"/>
        <end position="139"/>
    </location>
</feature>
<dbReference type="InterPro" id="IPR039246">
    <property type="entry name" value="Flagellar_FlgA"/>
</dbReference>
<feature type="signal peptide" evidence="4">
    <location>
        <begin position="1"/>
        <end position="16"/>
    </location>
</feature>
<gene>
    <name evidence="6" type="ORF">DI533_10525</name>
</gene>
<evidence type="ECO:0000313" key="7">
    <source>
        <dbReference type="Proteomes" id="UP000248975"/>
    </source>
</evidence>
<dbReference type="EMBL" id="QFQS01000002">
    <property type="protein sequence ID" value="PZQ97609.1"/>
    <property type="molecule type" value="Genomic_DNA"/>
</dbReference>
<dbReference type="Pfam" id="PF13144">
    <property type="entry name" value="ChapFlgA"/>
    <property type="match status" value="1"/>
</dbReference>